<dbReference type="InterPro" id="IPR013694">
    <property type="entry name" value="VIT"/>
</dbReference>
<evidence type="ECO:0000313" key="5">
    <source>
        <dbReference type="Proteomes" id="UP000184603"/>
    </source>
</evidence>
<protein>
    <submittedName>
        <fullName evidence="4">Ca-activated chloride channel family protein</fullName>
    </submittedName>
</protein>
<dbReference type="Pfam" id="PF08487">
    <property type="entry name" value="VIT"/>
    <property type="match status" value="1"/>
</dbReference>
<dbReference type="EMBL" id="FRFE01000001">
    <property type="protein sequence ID" value="SHO43212.1"/>
    <property type="molecule type" value="Genomic_DNA"/>
</dbReference>
<dbReference type="PANTHER" id="PTHR45737">
    <property type="entry name" value="VON WILLEBRAND FACTOR A DOMAIN-CONTAINING PROTEIN 5A"/>
    <property type="match status" value="1"/>
</dbReference>
<dbReference type="PANTHER" id="PTHR45737:SF6">
    <property type="entry name" value="VON WILLEBRAND FACTOR A DOMAIN-CONTAINING PROTEIN 5A"/>
    <property type="match status" value="1"/>
</dbReference>
<proteinExistence type="predicted"/>
<dbReference type="InterPro" id="IPR036465">
    <property type="entry name" value="vWFA_dom_sf"/>
</dbReference>
<feature type="transmembrane region" description="Helical" evidence="1">
    <location>
        <begin position="692"/>
        <end position="712"/>
    </location>
</feature>
<keyword evidence="1" id="KW-0812">Transmembrane</keyword>
<keyword evidence="5" id="KW-1185">Reference proteome</keyword>
<gene>
    <name evidence="4" type="ORF">SAMN02745220_00337</name>
</gene>
<dbReference type="RefSeq" id="WP_073611681.1">
    <property type="nucleotide sequence ID" value="NZ_FRFE01000001.1"/>
</dbReference>
<evidence type="ECO:0000259" key="2">
    <source>
        <dbReference type="PROSITE" id="PS50234"/>
    </source>
</evidence>
<keyword evidence="1" id="KW-1133">Transmembrane helix</keyword>
<dbReference type="PROSITE" id="PS50234">
    <property type="entry name" value="VWFA"/>
    <property type="match status" value="1"/>
</dbReference>
<sequence>MDKNKATIMEEPKEKHVVLDPGNLMLLIYTLVIGLIILCGGLLPAGAAIRPDDKQTETDAFRLDDIRQGELLIPDAAGNGSPALHLGQDVAITVSGIAARVRVAQEFQNSGPDWVDGVYVFPLPDESAVDRLRMKIGEREIVGEIKEREEAKAIYEKAKAEGKKTSLLSQNRPNMFTTRVANIGPGEKVTIIIEYQQLVQYTDNTFSLRFPMAITPRYIPGSPIVPVEKHTVSFTGEGWAQDTDQVPDASQITPPVAPPESGEGPRTMLAVDLMSGFPITGLKSLYHQMDSKELSEDHHSLTFTGKVLADRDFVLEWQPKKTEQAGAALLGEVRGDNRYLLLMLMPPQQRSEVHVPREAIFILDVSGSMAGPSIVQAKAALREALHRLQPSDRFNVICFNDSARSFFSSPVAASNERVLEAIDQLDMLQANGGTEMREALEMALDASDVSERIRQVIFLTDGAVGNEEELLALIHQRLGDSRLFTVGIGSAPNSYFMTRAATVGRGTHTSIGDVGEVRNRMDALLTRLESPALTNITMMTAEGVSVEFESYPDPIPDLYFGEPLMVAVRTPKEVTTFTIVGEQNTKRLEFSVNAENHGSRPGIAALWARKKIRSEMESLALGKDEAEVKKTVLATALDHQLVSKYTSLVAVDKQVSRPQGTPSSKAMVKTAAPFGLQMDKIFGGGSQTATPAALQMLGGSIALMLAGLLQLLRRRFK</sequence>
<evidence type="ECO:0000256" key="1">
    <source>
        <dbReference type="SAM" id="Phobius"/>
    </source>
</evidence>
<dbReference type="SMART" id="SM00609">
    <property type="entry name" value="VIT"/>
    <property type="match status" value="1"/>
</dbReference>
<dbReference type="Gene3D" id="3.40.50.410">
    <property type="entry name" value="von Willebrand factor, type A domain"/>
    <property type="match status" value="1"/>
</dbReference>
<dbReference type="AlphaFoldDB" id="A0A1M7XWS3"/>
<dbReference type="Pfam" id="PF13768">
    <property type="entry name" value="VWA_3"/>
    <property type="match status" value="1"/>
</dbReference>
<accession>A0A1M7XWS3</accession>
<dbReference type="Proteomes" id="UP000184603">
    <property type="component" value="Unassembled WGS sequence"/>
</dbReference>
<dbReference type="STRING" id="1121416.SAMN02745220_00337"/>
<dbReference type="CDD" id="cd01461">
    <property type="entry name" value="vWA_interalpha_trypsin_inhibitor"/>
    <property type="match status" value="1"/>
</dbReference>
<dbReference type="PROSITE" id="PS51468">
    <property type="entry name" value="VIT"/>
    <property type="match status" value="1"/>
</dbReference>
<feature type="domain" description="VIT" evidence="3">
    <location>
        <begin position="69"/>
        <end position="197"/>
    </location>
</feature>
<dbReference type="NCBIfam" id="TIGR03788">
    <property type="entry name" value="marine_srt_targ"/>
    <property type="match status" value="1"/>
</dbReference>
<evidence type="ECO:0000313" key="4">
    <source>
        <dbReference type="EMBL" id="SHO43212.1"/>
    </source>
</evidence>
<keyword evidence="1" id="KW-0472">Membrane</keyword>
<dbReference type="InterPro" id="IPR002035">
    <property type="entry name" value="VWF_A"/>
</dbReference>
<dbReference type="OrthoDB" id="9784383at2"/>
<name>A0A1M7XWS3_9BACT</name>
<dbReference type="SUPFAM" id="SSF53300">
    <property type="entry name" value="vWA-like"/>
    <property type="match status" value="1"/>
</dbReference>
<feature type="transmembrane region" description="Helical" evidence="1">
    <location>
        <begin position="21"/>
        <end position="43"/>
    </location>
</feature>
<reference evidence="4 5" key="1">
    <citation type="submission" date="2016-12" db="EMBL/GenBank/DDBJ databases">
        <authorList>
            <person name="Song W.-J."/>
            <person name="Kurnit D.M."/>
        </authorList>
    </citation>
    <scope>NUCLEOTIDE SEQUENCE [LARGE SCALE GENOMIC DNA]</scope>
    <source>
        <strain evidence="4 5">DSM 18488</strain>
    </source>
</reference>
<feature type="domain" description="VWFA" evidence="2">
    <location>
        <begin position="358"/>
        <end position="528"/>
    </location>
</feature>
<evidence type="ECO:0000259" key="3">
    <source>
        <dbReference type="PROSITE" id="PS51468"/>
    </source>
</evidence>
<organism evidence="4 5">
    <name type="scientific">Desulfopila aestuarii DSM 18488</name>
    <dbReference type="NCBI Taxonomy" id="1121416"/>
    <lineage>
        <taxon>Bacteria</taxon>
        <taxon>Pseudomonadati</taxon>
        <taxon>Thermodesulfobacteriota</taxon>
        <taxon>Desulfobulbia</taxon>
        <taxon>Desulfobulbales</taxon>
        <taxon>Desulfocapsaceae</taxon>
        <taxon>Desulfopila</taxon>
    </lineage>
</organism>
<dbReference type="SMART" id="SM00327">
    <property type="entry name" value="VWA"/>
    <property type="match status" value="1"/>
</dbReference>
<dbReference type="InterPro" id="IPR022440">
    <property type="entry name" value="CHP03788"/>
</dbReference>